<feature type="compositionally biased region" description="Pro residues" evidence="4">
    <location>
        <begin position="87"/>
        <end position="102"/>
    </location>
</feature>
<sequence>MATKNGAARSRIVLKYRECQRNYAAPLMRYIVDGCGDFIPAREDGTSESLICGACGCHRSFHRREELEFPVCRRPPLRLSLIRHRVVPPPPPSSSQPQPEPAVAPHGARGALVDPSPNEVRSEQPGVGEIEEKRSLPLLFLYDMSLLSHMHGVICGACGCHRSFYRKEELKLPIRPRLPPRLSLIRHPVVPPPPQPQSEQPVAARGARSVLADPSPDEMRSKPPDVREIEEKVGTKKKERTKLSWT</sequence>
<dbReference type="AlphaFoldDB" id="A0A5J5BRH5"/>
<dbReference type="GO" id="GO:0003700">
    <property type="term" value="F:DNA-binding transcription factor activity"/>
    <property type="evidence" value="ECO:0007669"/>
    <property type="project" value="TreeGrafter"/>
</dbReference>
<keyword evidence="3" id="KW-0862">Zinc</keyword>
<feature type="region of interest" description="Disordered" evidence="4">
    <location>
        <begin position="84"/>
        <end position="128"/>
    </location>
</feature>
<evidence type="ECO:0000313" key="6">
    <source>
        <dbReference type="EMBL" id="KAA8545488.1"/>
    </source>
</evidence>
<dbReference type="PANTHER" id="PTHR31948:SF140">
    <property type="entry name" value="ZINC-FINGER HOMEODOMAIN PROTEIN 2"/>
    <property type="match status" value="1"/>
</dbReference>
<feature type="region of interest" description="Disordered" evidence="4">
    <location>
        <begin position="190"/>
        <end position="246"/>
    </location>
</feature>
<gene>
    <name evidence="6" type="ORF">F0562_020272</name>
</gene>
<dbReference type="NCBIfam" id="TIGR01566">
    <property type="entry name" value="ZF_HD_prot_N"/>
    <property type="match status" value="1"/>
</dbReference>
<evidence type="ECO:0000256" key="2">
    <source>
        <dbReference type="ARBA" id="ARBA00022771"/>
    </source>
</evidence>
<proteinExistence type="predicted"/>
<dbReference type="GO" id="GO:0000976">
    <property type="term" value="F:transcription cis-regulatory region binding"/>
    <property type="evidence" value="ECO:0007669"/>
    <property type="project" value="TreeGrafter"/>
</dbReference>
<evidence type="ECO:0000256" key="1">
    <source>
        <dbReference type="ARBA" id="ARBA00022723"/>
    </source>
</evidence>
<dbReference type="GO" id="GO:0008270">
    <property type="term" value="F:zinc ion binding"/>
    <property type="evidence" value="ECO:0007669"/>
    <property type="project" value="UniProtKB-KW"/>
</dbReference>
<keyword evidence="2" id="KW-0863">Zinc-finger</keyword>
<feature type="domain" description="ZF-HD dimerization-type" evidence="5">
    <location>
        <begin position="16"/>
        <end position="65"/>
    </location>
</feature>
<evidence type="ECO:0000256" key="4">
    <source>
        <dbReference type="SAM" id="MobiDB-lite"/>
    </source>
</evidence>
<accession>A0A5J5BRH5</accession>
<dbReference type="GO" id="GO:0050793">
    <property type="term" value="P:regulation of developmental process"/>
    <property type="evidence" value="ECO:0007669"/>
    <property type="project" value="TreeGrafter"/>
</dbReference>
<dbReference type="PROSITE" id="PS51523">
    <property type="entry name" value="ZF_HD_DIMER"/>
    <property type="match status" value="1"/>
</dbReference>
<dbReference type="InterPro" id="IPR006456">
    <property type="entry name" value="ZF_HD_homeobox_Cys/His_dimer"/>
</dbReference>
<name>A0A5J5BRH5_9ASTE</name>
<evidence type="ECO:0000256" key="3">
    <source>
        <dbReference type="ARBA" id="ARBA00022833"/>
    </source>
</evidence>
<evidence type="ECO:0000259" key="5">
    <source>
        <dbReference type="PROSITE" id="PS51523"/>
    </source>
</evidence>
<protein>
    <recommendedName>
        <fullName evidence="5">ZF-HD dimerization-type domain-containing protein</fullName>
    </recommendedName>
</protein>
<dbReference type="PANTHER" id="PTHR31948">
    <property type="entry name" value="ZINC-FINGER HOMEODOMAIN PROTEIN 2"/>
    <property type="match status" value="1"/>
</dbReference>
<feature type="compositionally biased region" description="Basic and acidic residues" evidence="4">
    <location>
        <begin position="217"/>
        <end position="236"/>
    </location>
</feature>
<keyword evidence="7" id="KW-1185">Reference proteome</keyword>
<organism evidence="6 7">
    <name type="scientific">Nyssa sinensis</name>
    <dbReference type="NCBI Taxonomy" id="561372"/>
    <lineage>
        <taxon>Eukaryota</taxon>
        <taxon>Viridiplantae</taxon>
        <taxon>Streptophyta</taxon>
        <taxon>Embryophyta</taxon>
        <taxon>Tracheophyta</taxon>
        <taxon>Spermatophyta</taxon>
        <taxon>Magnoliopsida</taxon>
        <taxon>eudicotyledons</taxon>
        <taxon>Gunneridae</taxon>
        <taxon>Pentapetalae</taxon>
        <taxon>asterids</taxon>
        <taxon>Cornales</taxon>
        <taxon>Nyssaceae</taxon>
        <taxon>Nyssa</taxon>
    </lineage>
</organism>
<dbReference type="Proteomes" id="UP000325577">
    <property type="component" value="Linkage Group LG10"/>
</dbReference>
<dbReference type="GO" id="GO:0005634">
    <property type="term" value="C:nucleus"/>
    <property type="evidence" value="ECO:0007669"/>
    <property type="project" value="TreeGrafter"/>
</dbReference>
<evidence type="ECO:0000313" key="7">
    <source>
        <dbReference type="Proteomes" id="UP000325577"/>
    </source>
</evidence>
<reference evidence="6 7" key="1">
    <citation type="submission" date="2019-09" db="EMBL/GenBank/DDBJ databases">
        <title>A chromosome-level genome assembly of the Chinese tupelo Nyssa sinensis.</title>
        <authorList>
            <person name="Yang X."/>
            <person name="Kang M."/>
            <person name="Yang Y."/>
            <person name="Xiong H."/>
            <person name="Wang M."/>
            <person name="Zhang Z."/>
            <person name="Wang Z."/>
            <person name="Wu H."/>
            <person name="Ma T."/>
            <person name="Liu J."/>
            <person name="Xi Z."/>
        </authorList>
    </citation>
    <scope>NUCLEOTIDE SEQUENCE [LARGE SCALE GENOMIC DNA]</scope>
    <source>
        <strain evidence="6">J267</strain>
        <tissue evidence="6">Leaf</tissue>
    </source>
</reference>
<dbReference type="Pfam" id="PF04770">
    <property type="entry name" value="ZF-HD_dimer"/>
    <property type="match status" value="1"/>
</dbReference>
<dbReference type="EMBL" id="CM018033">
    <property type="protein sequence ID" value="KAA8545488.1"/>
    <property type="molecule type" value="Genomic_DNA"/>
</dbReference>
<keyword evidence="1" id="KW-0479">Metal-binding</keyword>